<keyword evidence="8" id="KW-0464">Manganese</keyword>
<dbReference type="FunFam" id="3.20.20.70:FF:000191">
    <property type="entry name" value="ribulose-phosphate 3-epimerase isoform X2"/>
    <property type="match status" value="1"/>
</dbReference>
<keyword evidence="7" id="KW-0408">Iron</keyword>
<name>A0A8J3LP91_9ACTN</name>
<comment type="cofactor">
    <cofactor evidence="3">
        <name>Fe(2+)</name>
        <dbReference type="ChEBI" id="CHEBI:29033"/>
    </cofactor>
</comment>
<dbReference type="GO" id="GO:0005975">
    <property type="term" value="P:carbohydrate metabolic process"/>
    <property type="evidence" value="ECO:0007669"/>
    <property type="project" value="InterPro"/>
</dbReference>
<dbReference type="AlphaFoldDB" id="A0A8J3LP91"/>
<reference evidence="11" key="1">
    <citation type="submission" date="2021-01" db="EMBL/GenBank/DDBJ databases">
        <title>Whole genome shotgun sequence of Planosporangium flavigriseum NBRC 105377.</title>
        <authorList>
            <person name="Komaki H."/>
            <person name="Tamura T."/>
        </authorList>
    </citation>
    <scope>NUCLEOTIDE SEQUENCE</scope>
    <source>
        <strain evidence="11">NBRC 105377</strain>
    </source>
</reference>
<dbReference type="RefSeq" id="WP_168077185.1">
    <property type="nucleotide sequence ID" value="NZ_BAAAQJ010000007.1"/>
</dbReference>
<dbReference type="Gene3D" id="3.20.20.70">
    <property type="entry name" value="Aldolase class I"/>
    <property type="match status" value="1"/>
</dbReference>
<evidence type="ECO:0000256" key="2">
    <source>
        <dbReference type="ARBA" id="ARBA00001947"/>
    </source>
</evidence>
<keyword evidence="6" id="KW-0862">Zinc</keyword>
<gene>
    <name evidence="11" type="primary">rpe_1</name>
    <name evidence="11" type="ORF">Pfl04_34180</name>
</gene>
<comment type="cofactor">
    <cofactor evidence="2">
        <name>Zn(2+)</name>
        <dbReference type="ChEBI" id="CHEBI:29105"/>
    </cofactor>
</comment>
<dbReference type="GO" id="GO:0046872">
    <property type="term" value="F:metal ion binding"/>
    <property type="evidence" value="ECO:0007669"/>
    <property type="project" value="UniProtKB-KW"/>
</dbReference>
<evidence type="ECO:0000313" key="11">
    <source>
        <dbReference type="EMBL" id="GIG75014.1"/>
    </source>
</evidence>
<dbReference type="EMBL" id="BONU01000025">
    <property type="protein sequence ID" value="GIG75014.1"/>
    <property type="molecule type" value="Genomic_DNA"/>
</dbReference>
<dbReference type="InterPro" id="IPR000056">
    <property type="entry name" value="Ribul_P_3_epim-like"/>
</dbReference>
<dbReference type="PROSITE" id="PS01085">
    <property type="entry name" value="RIBUL_P_3_EPIMER_1"/>
    <property type="match status" value="1"/>
</dbReference>
<proteinExistence type="predicted"/>
<evidence type="ECO:0000256" key="3">
    <source>
        <dbReference type="ARBA" id="ARBA00001954"/>
    </source>
</evidence>
<organism evidence="11 12">
    <name type="scientific">Planosporangium flavigriseum</name>
    <dbReference type="NCBI Taxonomy" id="373681"/>
    <lineage>
        <taxon>Bacteria</taxon>
        <taxon>Bacillati</taxon>
        <taxon>Actinomycetota</taxon>
        <taxon>Actinomycetes</taxon>
        <taxon>Micromonosporales</taxon>
        <taxon>Micromonosporaceae</taxon>
        <taxon>Planosporangium</taxon>
    </lineage>
</organism>
<sequence>MAEFSASLMCAHLDRLGEEVVALDRAGVDSFHIDVMDGHFVPNLALTTDIVAALRPLTARPLHVHLMVEDPASYVEPMATAGCDVFIFHIEASPYPRRLAGQIAKSGMRAGVAINPATPVAAIESVADLPFVQIMSVEPGFAGQAWIENSPARVRAARDLCGPETTILVDGHIDRTTTPQLAAAGADAFVCGTSSLFNGQHDAEAYADSLAAMHACLDGVTTGQVA</sequence>
<keyword evidence="12" id="KW-1185">Reference proteome</keyword>
<comment type="caution">
    <text evidence="11">The sequence shown here is derived from an EMBL/GenBank/DDBJ whole genome shotgun (WGS) entry which is preliminary data.</text>
</comment>
<dbReference type="GO" id="GO:0016857">
    <property type="term" value="F:racemase and epimerase activity, acting on carbohydrates and derivatives"/>
    <property type="evidence" value="ECO:0007669"/>
    <property type="project" value="InterPro"/>
</dbReference>
<dbReference type="CDD" id="cd00429">
    <property type="entry name" value="RPE"/>
    <property type="match status" value="1"/>
</dbReference>
<evidence type="ECO:0000256" key="7">
    <source>
        <dbReference type="ARBA" id="ARBA00023004"/>
    </source>
</evidence>
<evidence type="ECO:0000256" key="1">
    <source>
        <dbReference type="ARBA" id="ARBA00001936"/>
    </source>
</evidence>
<protein>
    <submittedName>
        <fullName evidence="11">Ribulose-phosphate 3-epimerase</fullName>
    </submittedName>
</protein>
<evidence type="ECO:0000256" key="6">
    <source>
        <dbReference type="ARBA" id="ARBA00022833"/>
    </source>
</evidence>
<dbReference type="GO" id="GO:0006091">
    <property type="term" value="P:generation of precursor metabolites and energy"/>
    <property type="evidence" value="ECO:0007669"/>
    <property type="project" value="UniProtKB-ARBA"/>
</dbReference>
<dbReference type="NCBIfam" id="NF004076">
    <property type="entry name" value="PRK05581.1-4"/>
    <property type="match status" value="1"/>
</dbReference>
<keyword evidence="5" id="KW-0479">Metal-binding</keyword>
<dbReference type="SUPFAM" id="SSF51366">
    <property type="entry name" value="Ribulose-phoshate binding barrel"/>
    <property type="match status" value="1"/>
</dbReference>
<dbReference type="Pfam" id="PF00834">
    <property type="entry name" value="Ribul_P_3_epim"/>
    <property type="match status" value="1"/>
</dbReference>
<keyword evidence="10" id="KW-0119">Carbohydrate metabolism</keyword>
<dbReference type="GO" id="GO:0046496">
    <property type="term" value="P:nicotinamide nucleotide metabolic process"/>
    <property type="evidence" value="ECO:0007669"/>
    <property type="project" value="UniProtKB-ARBA"/>
</dbReference>
<dbReference type="InterPro" id="IPR013785">
    <property type="entry name" value="Aldolase_TIM"/>
</dbReference>
<comment type="subunit">
    <text evidence="4">Homodimer.</text>
</comment>
<evidence type="ECO:0000313" key="12">
    <source>
        <dbReference type="Proteomes" id="UP000653674"/>
    </source>
</evidence>
<dbReference type="Proteomes" id="UP000653674">
    <property type="component" value="Unassembled WGS sequence"/>
</dbReference>
<evidence type="ECO:0000256" key="5">
    <source>
        <dbReference type="ARBA" id="ARBA00022723"/>
    </source>
</evidence>
<dbReference type="InterPro" id="IPR011060">
    <property type="entry name" value="RibuloseP-bd_barrel"/>
</dbReference>
<accession>A0A8J3LP91</accession>
<dbReference type="PANTHER" id="PTHR11749">
    <property type="entry name" value="RIBULOSE-5-PHOSPHATE-3-EPIMERASE"/>
    <property type="match status" value="1"/>
</dbReference>
<evidence type="ECO:0000256" key="9">
    <source>
        <dbReference type="ARBA" id="ARBA00023235"/>
    </source>
</evidence>
<evidence type="ECO:0000256" key="4">
    <source>
        <dbReference type="ARBA" id="ARBA00011738"/>
    </source>
</evidence>
<dbReference type="GO" id="GO:1901135">
    <property type="term" value="P:carbohydrate derivative metabolic process"/>
    <property type="evidence" value="ECO:0007669"/>
    <property type="project" value="UniProtKB-ARBA"/>
</dbReference>
<keyword evidence="9" id="KW-0413">Isomerase</keyword>
<evidence type="ECO:0000256" key="8">
    <source>
        <dbReference type="ARBA" id="ARBA00023211"/>
    </source>
</evidence>
<evidence type="ECO:0000256" key="10">
    <source>
        <dbReference type="ARBA" id="ARBA00023277"/>
    </source>
</evidence>
<comment type="cofactor">
    <cofactor evidence="1">
        <name>Mn(2+)</name>
        <dbReference type="ChEBI" id="CHEBI:29035"/>
    </cofactor>
</comment>
<dbReference type="GO" id="GO:0006163">
    <property type="term" value="P:purine nucleotide metabolic process"/>
    <property type="evidence" value="ECO:0007669"/>
    <property type="project" value="UniProtKB-ARBA"/>
</dbReference>